<dbReference type="PANTHER" id="PTHR46063">
    <property type="entry name" value="KELCH DOMAIN-CONTAINING PROTEIN"/>
    <property type="match status" value="1"/>
</dbReference>
<gene>
    <name evidence="3" type="ORF">BD324DRAFT_629737</name>
</gene>
<protein>
    <recommendedName>
        <fullName evidence="2">DUF4110 domain-containing protein</fullName>
    </recommendedName>
</protein>
<name>A0A1Y1UD43_9TREE</name>
<dbReference type="Gene3D" id="2.120.10.80">
    <property type="entry name" value="Kelch-type beta propeller"/>
    <property type="match status" value="2"/>
</dbReference>
<organism evidence="3 4">
    <name type="scientific">Kockovaella imperatae</name>
    <dbReference type="NCBI Taxonomy" id="4999"/>
    <lineage>
        <taxon>Eukaryota</taxon>
        <taxon>Fungi</taxon>
        <taxon>Dikarya</taxon>
        <taxon>Basidiomycota</taxon>
        <taxon>Agaricomycotina</taxon>
        <taxon>Tremellomycetes</taxon>
        <taxon>Tremellales</taxon>
        <taxon>Cuniculitremaceae</taxon>
        <taxon>Kockovaella</taxon>
    </lineage>
</organism>
<dbReference type="SUPFAM" id="SSF117281">
    <property type="entry name" value="Kelch motif"/>
    <property type="match status" value="1"/>
</dbReference>
<dbReference type="GeneID" id="33558057"/>
<proteinExistence type="predicted"/>
<dbReference type="InParanoid" id="A0A1Y1UD43"/>
<reference evidence="3 4" key="1">
    <citation type="submission" date="2017-03" db="EMBL/GenBank/DDBJ databases">
        <title>Widespread Adenine N6-methylation of Active Genes in Fungi.</title>
        <authorList>
            <consortium name="DOE Joint Genome Institute"/>
            <person name="Mondo S.J."/>
            <person name="Dannebaum R.O."/>
            <person name="Kuo R.C."/>
            <person name="Louie K.B."/>
            <person name="Bewick A.J."/>
            <person name="Labutti K."/>
            <person name="Haridas S."/>
            <person name="Kuo A."/>
            <person name="Salamov A."/>
            <person name="Ahrendt S.R."/>
            <person name="Lau R."/>
            <person name="Bowen B.P."/>
            <person name="Lipzen A."/>
            <person name="Sullivan W."/>
            <person name="Andreopoulos W.B."/>
            <person name="Clum A."/>
            <person name="Lindquist E."/>
            <person name="Daum C."/>
            <person name="Northen T.R."/>
            <person name="Ramamoorthy G."/>
            <person name="Schmitz R.J."/>
            <person name="Gryganskyi A."/>
            <person name="Culley D."/>
            <person name="Magnuson J."/>
            <person name="James T.Y."/>
            <person name="O'Malley M.A."/>
            <person name="Stajich J.E."/>
            <person name="Spatafora J.W."/>
            <person name="Visel A."/>
            <person name="Grigoriev I.V."/>
        </authorList>
    </citation>
    <scope>NUCLEOTIDE SEQUENCE [LARGE SCALE GENOMIC DNA]</scope>
    <source>
        <strain evidence="3 4">NRRL Y-17943</strain>
    </source>
</reference>
<dbReference type="Proteomes" id="UP000193218">
    <property type="component" value="Unassembled WGS sequence"/>
</dbReference>
<evidence type="ECO:0000313" key="3">
    <source>
        <dbReference type="EMBL" id="ORX35978.1"/>
    </source>
</evidence>
<evidence type="ECO:0000256" key="1">
    <source>
        <dbReference type="SAM" id="MobiDB-lite"/>
    </source>
</evidence>
<comment type="caution">
    <text evidence="3">The sequence shown here is derived from an EMBL/GenBank/DDBJ whole genome shotgun (WGS) entry which is preliminary data.</text>
</comment>
<feature type="compositionally biased region" description="Acidic residues" evidence="1">
    <location>
        <begin position="401"/>
        <end position="416"/>
    </location>
</feature>
<dbReference type="InterPro" id="IPR052588">
    <property type="entry name" value="Kelch_domain_protein"/>
</dbReference>
<dbReference type="InterPro" id="IPR015915">
    <property type="entry name" value="Kelch-typ_b-propeller"/>
</dbReference>
<feature type="region of interest" description="Disordered" evidence="1">
    <location>
        <begin position="1"/>
        <end position="50"/>
    </location>
</feature>
<feature type="region of interest" description="Disordered" evidence="1">
    <location>
        <begin position="499"/>
        <end position="559"/>
    </location>
</feature>
<feature type="domain" description="DUF4110" evidence="2">
    <location>
        <begin position="580"/>
        <end position="659"/>
    </location>
</feature>
<evidence type="ECO:0000259" key="2">
    <source>
        <dbReference type="Pfam" id="PF13422"/>
    </source>
</evidence>
<dbReference type="AlphaFoldDB" id="A0A1Y1UD43"/>
<feature type="compositionally biased region" description="Basic and acidic residues" evidence="1">
    <location>
        <begin position="21"/>
        <end position="32"/>
    </location>
</feature>
<dbReference type="STRING" id="4999.A0A1Y1UD43"/>
<feature type="compositionally biased region" description="Acidic residues" evidence="1">
    <location>
        <begin position="506"/>
        <end position="544"/>
    </location>
</feature>
<dbReference type="Pfam" id="PF24681">
    <property type="entry name" value="Kelch_KLHDC2_KLHL20_DRC7"/>
    <property type="match status" value="1"/>
</dbReference>
<feature type="region of interest" description="Disordered" evidence="1">
    <location>
        <begin position="387"/>
        <end position="416"/>
    </location>
</feature>
<accession>A0A1Y1UD43</accession>
<evidence type="ECO:0000313" key="4">
    <source>
        <dbReference type="Proteomes" id="UP000193218"/>
    </source>
</evidence>
<feature type="region of interest" description="Disordered" evidence="1">
    <location>
        <begin position="647"/>
        <end position="669"/>
    </location>
</feature>
<dbReference type="InterPro" id="IPR025183">
    <property type="entry name" value="DUF4110"/>
</dbReference>
<keyword evidence="4" id="KW-1185">Reference proteome</keyword>
<dbReference type="OrthoDB" id="4447at2759"/>
<dbReference type="Pfam" id="PF13422">
    <property type="entry name" value="DUF4110"/>
    <property type="match status" value="1"/>
</dbReference>
<dbReference type="PANTHER" id="PTHR46063:SF1">
    <property type="entry name" value="KELCH DOMAIN-CONTAINING PROTEIN 4"/>
    <property type="match status" value="1"/>
</dbReference>
<dbReference type="RefSeq" id="XP_021870107.1">
    <property type="nucleotide sequence ID" value="XM_022016248.1"/>
</dbReference>
<dbReference type="EMBL" id="NBSH01000009">
    <property type="protein sequence ID" value="ORX35978.1"/>
    <property type="molecule type" value="Genomic_DNA"/>
</dbReference>
<sequence length="669" mass="74871">MGANKGAGAGKAAAKAAKKAKQADKAAKKEAQALKSSASKGKGKAKDTLQDEEEDLDLILQRYQEEMKAIAAPTVLTLEAPPPPRTNALFLPSPSTLAAEPSSNHLYLLFGEFFDGSRATFYNSVLRYDIAKNEWREYKNAEGPAPRSSAAGVGVPGLGEGGSIVVFGGEYASPTQTSFHHYKDLWIFNIKSHFWEKIESRKGPSGRSGHRMAVWKHLVILFGGFIDTGIKTNYLSDLWIFDTNELSWKQIEFIDKSQAPGPRSGFSLIPCSEGAVLYGGYVKEYVKGTKPKGVPLDDTWILQMDTDLSKIKWQRRKRSGYPPTLRSGCSMCHWSAKGMGVLFGGVLDEENDDDEMISTFYNDMYAYNPEGRGKWISLNLKRPKKAGGRRRKKVAKAANDKDEEEDEGGEDLSDDVDMAEATHEIVEEEEDDDDPIKTTPLTRYNAMLAVVKNTLFIYGGIFETSVPSREYTLDDFVTLNLEKLDRFVHIRGTGLEELEAEWRGSDEEDDAGSESDSDGGDSDESEDDGEEDVVMEEEDEETEEAKEKRHNALSQAEKDALRRRAQSFLGVSKDTTRDQDEILSTPLPGENLRAFYDRSRQYWAAHAYERSGTRGKALRREGFELARNKYEEYKPLLEEIERIQREAELDKSEAAASKRSGNVGERNRR</sequence>